<name>A0A1B7TC10_9ASCO</name>
<sequence>MKVSSKKTITKNQKPNVLGNSTNIINQTPIEQSFNKIFERFVSQQSDCQNNVQISNLNSSLLQTNLNHLPNNYFLNSKCIETANNENEPKLPYPQSNYYYQQYQQQFYQKNLQMFSHRQNPAVSSGSNSLFGNFNYSFPANFNPRSVSNMPFNEKVTKWMDSIPIFIITEDIIENHCYTPEVSIYWEEEELDDFFDNYYEDFECADMEPLASADEIIHFQCKRFDCLNKKLYSLEKEYS</sequence>
<dbReference type="OrthoDB" id="3972586at2759"/>
<keyword evidence="2" id="KW-1185">Reference proteome</keyword>
<accession>A0A1B7TC10</accession>
<protein>
    <submittedName>
        <fullName evidence="1">Uncharacterized protein</fullName>
    </submittedName>
</protein>
<proteinExistence type="predicted"/>
<comment type="caution">
    <text evidence="1">The sequence shown here is derived from an EMBL/GenBank/DDBJ whole genome shotgun (WGS) entry which is preliminary data.</text>
</comment>
<organism evidence="1 2">
    <name type="scientific">Hanseniaspora valbyensis NRRL Y-1626</name>
    <dbReference type="NCBI Taxonomy" id="766949"/>
    <lineage>
        <taxon>Eukaryota</taxon>
        <taxon>Fungi</taxon>
        <taxon>Dikarya</taxon>
        <taxon>Ascomycota</taxon>
        <taxon>Saccharomycotina</taxon>
        <taxon>Saccharomycetes</taxon>
        <taxon>Saccharomycodales</taxon>
        <taxon>Saccharomycodaceae</taxon>
        <taxon>Hanseniaspora</taxon>
    </lineage>
</organism>
<gene>
    <name evidence="1" type="ORF">HANVADRAFT_53311</name>
</gene>
<evidence type="ECO:0000313" key="2">
    <source>
        <dbReference type="Proteomes" id="UP000092321"/>
    </source>
</evidence>
<evidence type="ECO:0000313" key="1">
    <source>
        <dbReference type="EMBL" id="OBA26248.1"/>
    </source>
</evidence>
<reference evidence="2" key="1">
    <citation type="journal article" date="2016" name="Proc. Natl. Acad. Sci. U.S.A.">
        <title>Comparative genomics of biotechnologically important yeasts.</title>
        <authorList>
            <person name="Riley R."/>
            <person name="Haridas S."/>
            <person name="Wolfe K.H."/>
            <person name="Lopes M.R."/>
            <person name="Hittinger C.T."/>
            <person name="Goeker M."/>
            <person name="Salamov A.A."/>
            <person name="Wisecaver J.H."/>
            <person name="Long T.M."/>
            <person name="Calvey C.H."/>
            <person name="Aerts A.L."/>
            <person name="Barry K.W."/>
            <person name="Choi C."/>
            <person name="Clum A."/>
            <person name="Coughlan A.Y."/>
            <person name="Deshpande S."/>
            <person name="Douglass A.P."/>
            <person name="Hanson S.J."/>
            <person name="Klenk H.-P."/>
            <person name="LaButti K.M."/>
            <person name="Lapidus A."/>
            <person name="Lindquist E.A."/>
            <person name="Lipzen A.M."/>
            <person name="Meier-Kolthoff J.P."/>
            <person name="Ohm R.A."/>
            <person name="Otillar R.P."/>
            <person name="Pangilinan J.L."/>
            <person name="Peng Y."/>
            <person name="Rokas A."/>
            <person name="Rosa C.A."/>
            <person name="Scheuner C."/>
            <person name="Sibirny A.A."/>
            <person name="Slot J.C."/>
            <person name="Stielow J.B."/>
            <person name="Sun H."/>
            <person name="Kurtzman C.P."/>
            <person name="Blackwell M."/>
            <person name="Grigoriev I.V."/>
            <person name="Jeffries T.W."/>
        </authorList>
    </citation>
    <scope>NUCLEOTIDE SEQUENCE [LARGE SCALE GENOMIC DNA]</scope>
    <source>
        <strain evidence="2">NRRL Y-1626</strain>
    </source>
</reference>
<dbReference type="Proteomes" id="UP000092321">
    <property type="component" value="Unassembled WGS sequence"/>
</dbReference>
<dbReference type="AlphaFoldDB" id="A0A1B7TC10"/>
<dbReference type="EMBL" id="LXPE01000021">
    <property type="protein sequence ID" value="OBA26248.1"/>
    <property type="molecule type" value="Genomic_DNA"/>
</dbReference>